<dbReference type="RefSeq" id="WP_087580825.1">
    <property type="nucleotide sequence ID" value="NZ_NDYQ01000001.1"/>
</dbReference>
<dbReference type="Gene3D" id="3.90.320.10">
    <property type="match status" value="1"/>
</dbReference>
<dbReference type="PANTHER" id="PTHR37168:SF2">
    <property type="entry name" value="CRISPR-ASSOCIATED EXONUCLEASE CAS4"/>
    <property type="match status" value="1"/>
</dbReference>
<reference evidence="2 3" key="1">
    <citation type="submission" date="2017-04" db="EMBL/GenBank/DDBJ databases">
        <title>Complete genome of Campylobacter concisus ATCC 33237T and draft genomes for an additional eight well characterized C. concisus strains.</title>
        <authorList>
            <person name="Cornelius A.J."/>
            <person name="Miller W.G."/>
            <person name="Lastovica A.J."/>
            <person name="On S.L."/>
            <person name="French N.P."/>
            <person name="Vandenberg O."/>
            <person name="Biggs P.J."/>
        </authorList>
    </citation>
    <scope>NUCLEOTIDE SEQUENCE [LARGE SCALE GENOMIC DNA]</scope>
    <source>
        <strain evidence="2 3">Lasto127.99</strain>
    </source>
</reference>
<name>A0A1Y5NIZ0_9BACT</name>
<dbReference type="Pfam" id="PF01930">
    <property type="entry name" value="Cas_Cas4"/>
    <property type="match status" value="1"/>
</dbReference>
<evidence type="ECO:0000259" key="1">
    <source>
        <dbReference type="Pfam" id="PF01930"/>
    </source>
</evidence>
<evidence type="ECO:0000313" key="2">
    <source>
        <dbReference type="EMBL" id="OUT19353.1"/>
    </source>
</evidence>
<evidence type="ECO:0000313" key="3">
    <source>
        <dbReference type="Proteomes" id="UP000195893"/>
    </source>
</evidence>
<dbReference type="EMBL" id="NDYQ01000001">
    <property type="protein sequence ID" value="OUT19353.1"/>
    <property type="molecule type" value="Genomic_DNA"/>
</dbReference>
<sequence length="166" mass="19055">MFSKDQITGTLVNYYVTCKREAWLYAHQIHADQEDENVLMGKALADIKEQDLQEFAFGNLKFDKLSKQHGHYLITEYKKSLKNELAGKMQLLFYIYLLKTGLNLKEVKGKLISGKKVILVEDSSENFALVEKILSEISVLANLEKPPKFTSCKFCQNCAYHDYCTA</sequence>
<comment type="caution">
    <text evidence="2">The sequence shown here is derived from an EMBL/GenBank/DDBJ whole genome shotgun (WGS) entry which is preliminary data.</text>
</comment>
<feature type="domain" description="DUF83" evidence="1">
    <location>
        <begin position="8"/>
        <end position="165"/>
    </location>
</feature>
<protein>
    <submittedName>
        <fullName evidence="2">CRISPR-associated protein Cas4</fullName>
    </submittedName>
</protein>
<gene>
    <name evidence="2" type="ORF">B9N60_00065</name>
</gene>
<dbReference type="InterPro" id="IPR011604">
    <property type="entry name" value="PDDEXK-like_dom_sf"/>
</dbReference>
<dbReference type="InterPro" id="IPR022765">
    <property type="entry name" value="Dna2/Cas4_DUF83"/>
</dbReference>
<accession>A0A1Y5NIZ0</accession>
<proteinExistence type="predicted"/>
<dbReference type="PANTHER" id="PTHR37168">
    <property type="entry name" value="CRISPR-ASSOCIATED EXONUCLEASE CAS4"/>
    <property type="match status" value="1"/>
</dbReference>
<dbReference type="AlphaFoldDB" id="A0A1Y5NIZ0"/>
<dbReference type="Proteomes" id="UP000195893">
    <property type="component" value="Unassembled WGS sequence"/>
</dbReference>
<organism evidence="2 3">
    <name type="scientific">Campylobacter concisus</name>
    <dbReference type="NCBI Taxonomy" id="199"/>
    <lineage>
        <taxon>Bacteria</taxon>
        <taxon>Pseudomonadati</taxon>
        <taxon>Campylobacterota</taxon>
        <taxon>Epsilonproteobacteria</taxon>
        <taxon>Campylobacterales</taxon>
        <taxon>Campylobacteraceae</taxon>
        <taxon>Campylobacter</taxon>
    </lineage>
</organism>